<accession>A0A9W7FFI3</accession>
<protein>
    <submittedName>
        <fullName evidence="2">Uncharacterized protein</fullName>
    </submittedName>
</protein>
<evidence type="ECO:0000313" key="2">
    <source>
        <dbReference type="EMBL" id="GMI11176.1"/>
    </source>
</evidence>
<name>A0A9W7FFI3_9STRA</name>
<reference evidence="3" key="1">
    <citation type="journal article" date="2023" name="Commun. Biol.">
        <title>Genome analysis of Parmales, the sister group of diatoms, reveals the evolutionary specialization of diatoms from phago-mixotrophs to photoautotrophs.</title>
        <authorList>
            <person name="Ban H."/>
            <person name="Sato S."/>
            <person name="Yoshikawa S."/>
            <person name="Yamada K."/>
            <person name="Nakamura Y."/>
            <person name="Ichinomiya M."/>
            <person name="Sato N."/>
            <person name="Blanc-Mathieu R."/>
            <person name="Endo H."/>
            <person name="Kuwata A."/>
            <person name="Ogata H."/>
        </authorList>
    </citation>
    <scope>NUCLEOTIDE SEQUENCE [LARGE SCALE GENOMIC DNA]</scope>
    <source>
        <strain evidence="3">NIES 3699</strain>
    </source>
</reference>
<evidence type="ECO:0000313" key="3">
    <source>
        <dbReference type="Proteomes" id="UP001165160"/>
    </source>
</evidence>
<comment type="caution">
    <text evidence="2">The sequence shown here is derived from an EMBL/GenBank/DDBJ whole genome shotgun (WGS) entry which is preliminary data.</text>
</comment>
<feature type="region of interest" description="Disordered" evidence="1">
    <location>
        <begin position="1"/>
        <end position="29"/>
    </location>
</feature>
<evidence type="ECO:0000256" key="1">
    <source>
        <dbReference type="SAM" id="MobiDB-lite"/>
    </source>
</evidence>
<feature type="compositionally biased region" description="Low complexity" evidence="1">
    <location>
        <begin position="20"/>
        <end position="29"/>
    </location>
</feature>
<keyword evidence="3" id="KW-1185">Reference proteome</keyword>
<gene>
    <name evidence="2" type="ORF">TrVE_jg4506</name>
</gene>
<proteinExistence type="predicted"/>
<dbReference type="EMBL" id="BRXX01000426">
    <property type="protein sequence ID" value="GMI11176.1"/>
    <property type="molecule type" value="Genomic_DNA"/>
</dbReference>
<dbReference type="Proteomes" id="UP001165160">
    <property type="component" value="Unassembled WGS sequence"/>
</dbReference>
<sequence>MKPEEEQDEQKEQANVSKFPPSSSSPSNSPILSRYLSLLSLPSLPPLPFPPTSSHLSLSLLLLDTLTLSHLKNYAESPSKITKEYYEKLEEYKQFILTCTQNGGLYIPTIQGPSVPRLDSLPVLPRFEHGRVAVLGSLIMGDSILCGGRDYVQDLKKLGCEGLEEFMDDLYSLLNTLNLNELFQQKNIYDDILLNE</sequence>
<organism evidence="2 3">
    <name type="scientific">Triparma verrucosa</name>
    <dbReference type="NCBI Taxonomy" id="1606542"/>
    <lineage>
        <taxon>Eukaryota</taxon>
        <taxon>Sar</taxon>
        <taxon>Stramenopiles</taxon>
        <taxon>Ochrophyta</taxon>
        <taxon>Bolidophyceae</taxon>
        <taxon>Parmales</taxon>
        <taxon>Triparmaceae</taxon>
        <taxon>Triparma</taxon>
    </lineage>
</organism>
<dbReference type="AlphaFoldDB" id="A0A9W7FFI3"/>